<evidence type="ECO:0000256" key="2">
    <source>
        <dbReference type="SAM" id="MobiDB-lite"/>
    </source>
</evidence>
<organism evidence="3">
    <name type="scientific">Oryza glumipatula</name>
    <dbReference type="NCBI Taxonomy" id="40148"/>
    <lineage>
        <taxon>Eukaryota</taxon>
        <taxon>Viridiplantae</taxon>
        <taxon>Streptophyta</taxon>
        <taxon>Embryophyta</taxon>
        <taxon>Tracheophyta</taxon>
        <taxon>Spermatophyta</taxon>
        <taxon>Magnoliopsida</taxon>
        <taxon>Liliopsida</taxon>
        <taxon>Poales</taxon>
        <taxon>Poaceae</taxon>
        <taxon>BOP clade</taxon>
        <taxon>Oryzoideae</taxon>
        <taxon>Oryzeae</taxon>
        <taxon>Oryzinae</taxon>
        <taxon>Oryza</taxon>
    </lineage>
</organism>
<feature type="compositionally biased region" description="Basic and acidic residues" evidence="2">
    <location>
        <begin position="565"/>
        <end position="576"/>
    </location>
</feature>
<proteinExistence type="predicted"/>
<dbReference type="Proteomes" id="UP000026961">
    <property type="component" value="Chromosome 4"/>
</dbReference>
<feature type="region of interest" description="Disordered" evidence="2">
    <location>
        <begin position="226"/>
        <end position="251"/>
    </location>
</feature>
<keyword evidence="4" id="KW-1185">Reference proteome</keyword>
<reference evidence="3" key="2">
    <citation type="submission" date="2018-05" db="EMBL/GenBank/DDBJ databases">
        <title>OgluRS3 (Oryza glumaepatula Reference Sequence Version 3).</title>
        <authorList>
            <person name="Zhang J."/>
            <person name="Kudrna D."/>
            <person name="Lee S."/>
            <person name="Talag J."/>
            <person name="Welchert J."/>
            <person name="Wing R.A."/>
        </authorList>
    </citation>
    <scope>NUCLEOTIDE SEQUENCE [LARGE SCALE GENOMIC DNA]</scope>
</reference>
<feature type="compositionally biased region" description="Low complexity" evidence="2">
    <location>
        <begin position="235"/>
        <end position="251"/>
    </location>
</feature>
<evidence type="ECO:0000256" key="1">
    <source>
        <dbReference type="SAM" id="Coils"/>
    </source>
</evidence>
<keyword evidence="1" id="KW-0175">Coiled coil</keyword>
<dbReference type="STRING" id="40148.A0A0D9ZIK1"/>
<evidence type="ECO:0000313" key="4">
    <source>
        <dbReference type="Proteomes" id="UP000026961"/>
    </source>
</evidence>
<dbReference type="Gramene" id="OGLUM04G06500.1">
    <property type="protein sequence ID" value="OGLUM04G06500.1"/>
    <property type="gene ID" value="OGLUM04G06500"/>
</dbReference>
<accession>A0A0D9ZIK1</accession>
<evidence type="ECO:0000313" key="3">
    <source>
        <dbReference type="EnsemblPlants" id="OGLUM04G06500.1"/>
    </source>
</evidence>
<protein>
    <submittedName>
        <fullName evidence="3">Uncharacterized protein</fullName>
    </submittedName>
</protein>
<dbReference type="HOGENOM" id="CLU_494669_0_0_1"/>
<sequence>MAFAVGLRPNGLDVFGLDPCWYYGFGGFGRRASWHASNKPLTGKDAEFEASKMIGALTRAEFARLLQRQADGRVNRVFAGELPSRSNPSRVGDDEAGTSSKRKRAIVKGGQIQTRCSTKAVIESDGEEEEDDADVGSEEDASHGYTPSPTPAKSDAGLHVSPTRPQDIVVANTLLAIFSTAAKPMMAVRRKRKKGKVVQVGHGFSDSEGSDGTPTSPVLQRAEFRGRRMSPPPASDAEAATGGSASAPAAGTNLAEGERIVVVPSPIRQREGKAPVVEGSVSDVTLTAPHFVPADFAPRPEIIPFVDGVCQVIAPTKGLGLFTELNEFGESCAAVESLFVRGLAAHLSAKKSALERLDGYRLRLQKSEEDLRHKEDERCVVAETLKKANAENRSLRFDLEAARERNAERDRQLASAEEKIKSLEARVASTEATAATLAPATESAKEACYTLRLALNDLGARAEDAPGEGGTALDFSEWTQEAAGSVVEVAGAYGDCCARVSSGFVLNLLHAHGCDHIQKFPDFVKEEWPSNTQYSGAAVRAFRKGFWEDGGRDCAKNLERIARNEEGAAANSEKDVQPSGRSPGHEGEGNGGQDHPEVWGPSPSSAVAAKTILKLRSPTKLIDMPGQWAHERKHRAEPMLGHLLGHCSVLDRLKAASCCSGGPLVHDT</sequence>
<name>A0A0D9ZIK1_9ORYZ</name>
<feature type="compositionally biased region" description="Acidic residues" evidence="2">
    <location>
        <begin position="124"/>
        <end position="139"/>
    </location>
</feature>
<feature type="coiled-coil region" evidence="1">
    <location>
        <begin position="350"/>
        <end position="433"/>
    </location>
</feature>
<feature type="region of interest" description="Disordered" evidence="2">
    <location>
        <begin position="565"/>
        <end position="605"/>
    </location>
</feature>
<dbReference type="EnsemblPlants" id="OGLUM04G06500.1">
    <property type="protein sequence ID" value="OGLUM04G06500.1"/>
    <property type="gene ID" value="OGLUM04G06500"/>
</dbReference>
<reference evidence="3" key="1">
    <citation type="submission" date="2015-04" db="UniProtKB">
        <authorList>
            <consortium name="EnsemblPlants"/>
        </authorList>
    </citation>
    <scope>IDENTIFICATION</scope>
</reference>
<dbReference type="AlphaFoldDB" id="A0A0D9ZIK1"/>
<feature type="region of interest" description="Disordered" evidence="2">
    <location>
        <begin position="77"/>
        <end position="161"/>
    </location>
</feature>